<feature type="domain" description="HTH LytTR-type" evidence="4">
    <location>
        <begin position="155"/>
        <end position="265"/>
    </location>
</feature>
<feature type="domain" description="Response regulatory" evidence="3">
    <location>
        <begin position="3"/>
        <end position="119"/>
    </location>
</feature>
<dbReference type="SMART" id="SM00850">
    <property type="entry name" value="LytTR"/>
    <property type="match status" value="1"/>
</dbReference>
<protein>
    <submittedName>
        <fullName evidence="5">DNA-binding response regulator</fullName>
    </submittedName>
</protein>
<gene>
    <name evidence="5" type="ORF">BSZ36_07140</name>
</gene>
<name>A0A259TYV5_9BACT</name>
<accession>A0A259TYV5</accession>
<dbReference type="InterPro" id="IPR039420">
    <property type="entry name" value="WalR-like"/>
</dbReference>
<dbReference type="GO" id="GO:0000976">
    <property type="term" value="F:transcription cis-regulatory region binding"/>
    <property type="evidence" value="ECO:0007669"/>
    <property type="project" value="TreeGrafter"/>
</dbReference>
<dbReference type="FunCoup" id="A0A259TYV5">
    <property type="interactions" value="59"/>
</dbReference>
<dbReference type="SMART" id="SM00448">
    <property type="entry name" value="REC"/>
    <property type="match status" value="1"/>
</dbReference>
<dbReference type="Gene3D" id="2.40.50.1020">
    <property type="entry name" value="LytTr DNA-binding domain"/>
    <property type="match status" value="1"/>
</dbReference>
<dbReference type="Proteomes" id="UP000216446">
    <property type="component" value="Unassembled WGS sequence"/>
</dbReference>
<evidence type="ECO:0000256" key="2">
    <source>
        <dbReference type="PROSITE-ProRule" id="PRU00169"/>
    </source>
</evidence>
<dbReference type="EMBL" id="MQWB01000001">
    <property type="protein sequence ID" value="OZC02768.1"/>
    <property type="molecule type" value="Genomic_DNA"/>
</dbReference>
<proteinExistence type="predicted"/>
<dbReference type="GO" id="GO:0000156">
    <property type="term" value="F:phosphorelay response regulator activity"/>
    <property type="evidence" value="ECO:0007669"/>
    <property type="project" value="TreeGrafter"/>
</dbReference>
<dbReference type="OrthoDB" id="9787344at2"/>
<keyword evidence="2" id="KW-0597">Phosphoprotein</keyword>
<evidence type="ECO:0000313" key="6">
    <source>
        <dbReference type="Proteomes" id="UP000216446"/>
    </source>
</evidence>
<evidence type="ECO:0000259" key="4">
    <source>
        <dbReference type="PROSITE" id="PS50930"/>
    </source>
</evidence>
<dbReference type="InterPro" id="IPR011006">
    <property type="entry name" value="CheY-like_superfamily"/>
</dbReference>
<dbReference type="InterPro" id="IPR007492">
    <property type="entry name" value="LytTR_DNA-bd_dom"/>
</dbReference>
<feature type="modified residue" description="4-aspartylphosphate" evidence="2">
    <location>
        <position position="57"/>
    </location>
</feature>
<dbReference type="AlphaFoldDB" id="A0A259TYV5"/>
<reference evidence="5 6" key="1">
    <citation type="submission" date="2016-11" db="EMBL/GenBank/DDBJ databases">
        <title>Study of marine rhodopsin-containing bacteria.</title>
        <authorList>
            <person name="Yoshizawa S."/>
            <person name="Kumagai Y."/>
            <person name="Kogure K."/>
        </authorList>
    </citation>
    <scope>NUCLEOTIDE SEQUENCE [LARGE SCALE GENOMIC DNA]</scope>
    <source>
        <strain evidence="5 6">SG-29</strain>
    </source>
</reference>
<dbReference type="SUPFAM" id="SSF52172">
    <property type="entry name" value="CheY-like"/>
    <property type="match status" value="1"/>
</dbReference>
<evidence type="ECO:0000256" key="1">
    <source>
        <dbReference type="ARBA" id="ARBA00023125"/>
    </source>
</evidence>
<dbReference type="PANTHER" id="PTHR48111">
    <property type="entry name" value="REGULATOR OF RPOS"/>
    <property type="match status" value="1"/>
</dbReference>
<sequence length="265" mass="29410">MLRVLIADDEAPARSRLRRMLEPLAESGRIGPIEEAEDGVAALETLQTGAFDLAFLDVRMPGLDGFDVIDRLTPEARPAIVFTTAYDEYAIRAFEANAIDYLLKPIGAERLEGAIGRAERATDDADERLATLLDTLDGDARGAAPLPPTEPIRQLSVPARDRLIVVSAESILAAEVNDGITNLYVRASGETVTDRHIVPFTLDALESRLDRRHFMRIHRSAIVQIDRIREMIPWFSGRYKLVLDGGQEVIASRARSRELKERLAL</sequence>
<keyword evidence="6" id="KW-1185">Reference proteome</keyword>
<evidence type="ECO:0000259" key="3">
    <source>
        <dbReference type="PROSITE" id="PS50110"/>
    </source>
</evidence>
<keyword evidence="1 5" id="KW-0238">DNA-binding</keyword>
<organism evidence="5 6">
    <name type="scientific">Rubricoccus marinus</name>
    <dbReference type="NCBI Taxonomy" id="716817"/>
    <lineage>
        <taxon>Bacteria</taxon>
        <taxon>Pseudomonadati</taxon>
        <taxon>Rhodothermota</taxon>
        <taxon>Rhodothermia</taxon>
        <taxon>Rhodothermales</taxon>
        <taxon>Rubricoccaceae</taxon>
        <taxon>Rubricoccus</taxon>
    </lineage>
</organism>
<dbReference type="GO" id="GO:0005829">
    <property type="term" value="C:cytosol"/>
    <property type="evidence" value="ECO:0007669"/>
    <property type="project" value="TreeGrafter"/>
</dbReference>
<dbReference type="GO" id="GO:0006355">
    <property type="term" value="P:regulation of DNA-templated transcription"/>
    <property type="evidence" value="ECO:0007669"/>
    <property type="project" value="TreeGrafter"/>
</dbReference>
<dbReference type="PROSITE" id="PS50930">
    <property type="entry name" value="HTH_LYTTR"/>
    <property type="match status" value="1"/>
</dbReference>
<evidence type="ECO:0000313" key="5">
    <source>
        <dbReference type="EMBL" id="OZC02768.1"/>
    </source>
</evidence>
<dbReference type="Pfam" id="PF00072">
    <property type="entry name" value="Response_reg"/>
    <property type="match status" value="1"/>
</dbReference>
<dbReference type="RefSeq" id="WP_094547344.1">
    <property type="nucleotide sequence ID" value="NZ_MQWB01000001.1"/>
</dbReference>
<dbReference type="PANTHER" id="PTHR48111:SF69">
    <property type="entry name" value="RESPONSE REGULATOR RECEIVER"/>
    <property type="match status" value="1"/>
</dbReference>
<dbReference type="InParanoid" id="A0A259TYV5"/>
<dbReference type="PROSITE" id="PS50110">
    <property type="entry name" value="RESPONSE_REGULATORY"/>
    <property type="match status" value="1"/>
</dbReference>
<dbReference type="Gene3D" id="3.40.50.2300">
    <property type="match status" value="1"/>
</dbReference>
<dbReference type="Pfam" id="PF04397">
    <property type="entry name" value="LytTR"/>
    <property type="match status" value="1"/>
</dbReference>
<comment type="caution">
    <text evidence="5">The sequence shown here is derived from an EMBL/GenBank/DDBJ whole genome shotgun (WGS) entry which is preliminary data.</text>
</comment>
<dbReference type="InterPro" id="IPR001789">
    <property type="entry name" value="Sig_transdc_resp-reg_receiver"/>
</dbReference>
<dbReference type="GO" id="GO:0032993">
    <property type="term" value="C:protein-DNA complex"/>
    <property type="evidence" value="ECO:0007669"/>
    <property type="project" value="TreeGrafter"/>
</dbReference>